<reference evidence="3" key="1">
    <citation type="submission" date="2023-04" db="EMBL/GenBank/DDBJ databases">
        <title>Complete genome sequence of Halomonas alkaliantarctica MSP3 isolated from marine sediment, Jeju Island.</title>
        <authorList>
            <person name="Park S.-J."/>
        </authorList>
    </citation>
    <scope>NUCLEOTIDE SEQUENCE</scope>
    <source>
        <strain evidence="3">MSP3</strain>
    </source>
</reference>
<sequence>MLDSNESITQQRRAKAVNEKEPIEKQDKALIESIDFECPACGSCFCEESQWINGLLKADTATCPHCESDLLIETEDKDRLTITMKKKEQFGKAMFVFMVPYIIVGLIVSLSFGGIGFMLYMPVGLLAFSLLKMLFDNQPDLTISLKSAT</sequence>
<keyword evidence="4" id="KW-1185">Reference proteome</keyword>
<organism evidence="3 4">
    <name type="scientific">Halomonas alkaliantarctica</name>
    <dbReference type="NCBI Taxonomy" id="232346"/>
    <lineage>
        <taxon>Bacteria</taxon>
        <taxon>Pseudomonadati</taxon>
        <taxon>Pseudomonadota</taxon>
        <taxon>Gammaproteobacteria</taxon>
        <taxon>Oceanospirillales</taxon>
        <taxon>Halomonadaceae</taxon>
        <taxon>Halomonas</taxon>
    </lineage>
</organism>
<keyword evidence="2" id="KW-0472">Membrane</keyword>
<evidence type="ECO:0000256" key="2">
    <source>
        <dbReference type="SAM" id="Phobius"/>
    </source>
</evidence>
<keyword evidence="2" id="KW-0812">Transmembrane</keyword>
<protein>
    <recommendedName>
        <fullName evidence="5">CXXC-20-CXXC protein</fullName>
    </recommendedName>
</protein>
<evidence type="ECO:0008006" key="5">
    <source>
        <dbReference type="Google" id="ProtNLM"/>
    </source>
</evidence>
<proteinExistence type="predicted"/>
<feature type="compositionally biased region" description="Polar residues" evidence="1">
    <location>
        <begin position="1"/>
        <end position="11"/>
    </location>
</feature>
<feature type="transmembrane region" description="Helical" evidence="2">
    <location>
        <begin position="93"/>
        <end position="112"/>
    </location>
</feature>
<keyword evidence="2" id="KW-1133">Transmembrane helix</keyword>
<evidence type="ECO:0000313" key="4">
    <source>
        <dbReference type="Proteomes" id="UP001179830"/>
    </source>
</evidence>
<evidence type="ECO:0000256" key="1">
    <source>
        <dbReference type="SAM" id="MobiDB-lite"/>
    </source>
</evidence>
<dbReference type="RefSeq" id="WP_280104617.1">
    <property type="nucleotide sequence ID" value="NZ_CP122961.1"/>
</dbReference>
<dbReference type="Proteomes" id="UP001179830">
    <property type="component" value="Chromosome"/>
</dbReference>
<name>A0ABY8LK83_9GAMM</name>
<dbReference type="EMBL" id="CP122961">
    <property type="protein sequence ID" value="WGI24841.1"/>
    <property type="molecule type" value="Genomic_DNA"/>
</dbReference>
<gene>
    <name evidence="3" type="ORF">QEN58_16150</name>
</gene>
<accession>A0ABY8LK83</accession>
<feature type="region of interest" description="Disordered" evidence="1">
    <location>
        <begin position="1"/>
        <end position="20"/>
    </location>
</feature>
<evidence type="ECO:0000313" key="3">
    <source>
        <dbReference type="EMBL" id="WGI24841.1"/>
    </source>
</evidence>